<feature type="compositionally biased region" description="Polar residues" evidence="1">
    <location>
        <begin position="119"/>
        <end position="133"/>
    </location>
</feature>
<dbReference type="PANTHER" id="PTHR11977">
    <property type="entry name" value="VILLIN"/>
    <property type="match status" value="1"/>
</dbReference>
<evidence type="ECO:0000259" key="2">
    <source>
        <dbReference type="Pfam" id="PF13254"/>
    </source>
</evidence>
<dbReference type="SUPFAM" id="SSF55753">
    <property type="entry name" value="Actin depolymerizing proteins"/>
    <property type="match status" value="3"/>
</dbReference>
<feature type="compositionally biased region" description="Polar residues" evidence="1">
    <location>
        <begin position="595"/>
        <end position="619"/>
    </location>
</feature>
<dbReference type="Pfam" id="PF13254">
    <property type="entry name" value="DUF4045"/>
    <property type="match status" value="1"/>
</dbReference>
<evidence type="ECO:0000256" key="1">
    <source>
        <dbReference type="SAM" id="MobiDB-lite"/>
    </source>
</evidence>
<dbReference type="InterPro" id="IPR007122">
    <property type="entry name" value="Villin/Gelsolin"/>
</dbReference>
<dbReference type="eggNOG" id="KOG0443">
    <property type="taxonomic scope" value="Eukaryota"/>
</dbReference>
<dbReference type="GO" id="GO:0051016">
    <property type="term" value="P:barbed-end actin filament capping"/>
    <property type="evidence" value="ECO:0007669"/>
    <property type="project" value="TreeGrafter"/>
</dbReference>
<feature type="compositionally biased region" description="Low complexity" evidence="1">
    <location>
        <begin position="737"/>
        <end position="758"/>
    </location>
</feature>
<dbReference type="GO" id="GO:0051014">
    <property type="term" value="P:actin filament severing"/>
    <property type="evidence" value="ECO:0007669"/>
    <property type="project" value="TreeGrafter"/>
</dbReference>
<feature type="compositionally biased region" description="Basic and acidic residues" evidence="1">
    <location>
        <begin position="22"/>
        <end position="58"/>
    </location>
</feature>
<dbReference type="GO" id="GO:0015629">
    <property type="term" value="C:actin cytoskeleton"/>
    <property type="evidence" value="ECO:0007669"/>
    <property type="project" value="TreeGrafter"/>
</dbReference>
<dbReference type="SMART" id="SM00262">
    <property type="entry name" value="GEL"/>
    <property type="match status" value="2"/>
</dbReference>
<dbReference type="InterPro" id="IPR025118">
    <property type="entry name" value="DUF4045"/>
</dbReference>
<feature type="compositionally biased region" description="Polar residues" evidence="1">
    <location>
        <begin position="150"/>
        <end position="159"/>
    </location>
</feature>
<feature type="compositionally biased region" description="Polar residues" evidence="1">
    <location>
        <begin position="847"/>
        <end position="874"/>
    </location>
</feature>
<feature type="compositionally biased region" description="Polar residues" evidence="1">
    <location>
        <begin position="225"/>
        <end position="236"/>
    </location>
</feature>
<dbReference type="EMBL" id="DS995743">
    <property type="protein sequence ID" value="EGE05979.1"/>
    <property type="molecule type" value="Genomic_DNA"/>
</dbReference>
<feature type="domain" description="DUF4045" evidence="2">
    <location>
        <begin position="10"/>
        <end position="685"/>
    </location>
</feature>
<dbReference type="GO" id="GO:0005737">
    <property type="term" value="C:cytoplasm"/>
    <property type="evidence" value="ECO:0007669"/>
    <property type="project" value="TreeGrafter"/>
</dbReference>
<feature type="region of interest" description="Disordered" evidence="1">
    <location>
        <begin position="671"/>
        <end position="969"/>
    </location>
</feature>
<dbReference type="OrthoDB" id="6375767at2759"/>
<feature type="compositionally biased region" description="Basic and acidic residues" evidence="1">
    <location>
        <begin position="481"/>
        <end position="511"/>
    </location>
</feature>
<protein>
    <submittedName>
        <fullName evidence="4">Gelsolin repeat protein</fullName>
    </submittedName>
</protein>
<dbReference type="GO" id="GO:0005546">
    <property type="term" value="F:phosphatidylinositol-4,5-bisphosphate binding"/>
    <property type="evidence" value="ECO:0007669"/>
    <property type="project" value="TreeGrafter"/>
</dbReference>
<name>F2PVR1_TRIEC</name>
<feature type="compositionally biased region" description="Polar residues" evidence="1">
    <location>
        <begin position="80"/>
        <end position="90"/>
    </location>
</feature>
<dbReference type="HOGENOM" id="CLU_001208_0_0_1"/>
<organism evidence="4 5">
    <name type="scientific">Trichophyton equinum (strain ATCC MYA-4606 / CBS 127.97)</name>
    <name type="common">Horse ringworm fungus</name>
    <dbReference type="NCBI Taxonomy" id="559882"/>
    <lineage>
        <taxon>Eukaryota</taxon>
        <taxon>Fungi</taxon>
        <taxon>Dikarya</taxon>
        <taxon>Ascomycota</taxon>
        <taxon>Pezizomycotina</taxon>
        <taxon>Eurotiomycetes</taxon>
        <taxon>Eurotiomycetidae</taxon>
        <taxon>Onygenales</taxon>
        <taxon>Arthrodermataceae</taxon>
        <taxon>Trichophyton</taxon>
    </lineage>
</organism>
<dbReference type="PANTHER" id="PTHR11977:SF133">
    <property type="entry name" value="DUF4045 DOMAIN-CONTAINING PROTEIN"/>
    <property type="match status" value="1"/>
</dbReference>
<evidence type="ECO:0000313" key="5">
    <source>
        <dbReference type="Proteomes" id="UP000009169"/>
    </source>
</evidence>
<feature type="compositionally biased region" description="Polar residues" evidence="1">
    <location>
        <begin position="60"/>
        <end position="72"/>
    </location>
</feature>
<dbReference type="Pfam" id="PF25480">
    <property type="entry name" value="DUF7904"/>
    <property type="match status" value="1"/>
</dbReference>
<gene>
    <name evidence="4" type="ORF">TEQG_04986</name>
</gene>
<proteinExistence type="predicted"/>
<dbReference type="Proteomes" id="UP000009169">
    <property type="component" value="Unassembled WGS sequence"/>
</dbReference>
<feature type="compositionally biased region" description="Basic and acidic residues" evidence="1">
    <location>
        <begin position="788"/>
        <end position="799"/>
    </location>
</feature>
<evidence type="ECO:0000259" key="3">
    <source>
        <dbReference type="Pfam" id="PF25480"/>
    </source>
</evidence>
<reference evidence="5" key="1">
    <citation type="journal article" date="2012" name="MBio">
        <title>Comparative genome analysis of Trichophyton rubrum and related dermatophytes reveals candidate genes involved in infection.</title>
        <authorList>
            <person name="Martinez D.A."/>
            <person name="Oliver B.G."/>
            <person name="Graeser Y."/>
            <person name="Goldberg J.M."/>
            <person name="Li W."/>
            <person name="Martinez-Rossi N.M."/>
            <person name="Monod M."/>
            <person name="Shelest E."/>
            <person name="Barton R.C."/>
            <person name="Birch E."/>
            <person name="Brakhage A.A."/>
            <person name="Chen Z."/>
            <person name="Gurr S.J."/>
            <person name="Heiman D."/>
            <person name="Heitman J."/>
            <person name="Kosti I."/>
            <person name="Rossi A."/>
            <person name="Saif S."/>
            <person name="Samalova M."/>
            <person name="Saunders C.W."/>
            <person name="Shea T."/>
            <person name="Summerbell R.C."/>
            <person name="Xu J."/>
            <person name="Young S."/>
            <person name="Zeng Q."/>
            <person name="Birren B.W."/>
            <person name="Cuomo C.A."/>
            <person name="White T.C."/>
        </authorList>
    </citation>
    <scope>NUCLEOTIDE SEQUENCE [LARGE SCALE GENOMIC DNA]</scope>
    <source>
        <strain evidence="5">ATCC MYA-4606 / CBS 127.97</strain>
    </source>
</reference>
<feature type="compositionally biased region" description="Polar residues" evidence="1">
    <location>
        <begin position="313"/>
        <end position="340"/>
    </location>
</feature>
<sequence length="1381" mass="149840">MAASHDADGSEDVNDFLVRIRELGNKRDKEDEERTRKLEEEILQGRRERQARRAERARSISPTKDSPLQQQLDELIQRDSGPSTPLSHSIQPPVDLLPSSSAPRDNSGLPRRDFETHQSETPPKQPSPDTMKSSPLGGRPLSWKQRPMSRDQSSPTSVTLKPAIEEEEEKTATNTRTAGGVEGKEDDAAVSRTQIAQSLGSKDPAFFKQTSDRGEGSRAYRRAHNSSFSEASTNRLNVKLPGLSREAVSDLGTRPVSELGEERPRSPSRTSSVYGGSSFGNRYSSVSSVTTAGLGSPVPLTSPRRHERASSIYEEQQTGDLVTMSPTQGRLASDRPSSPTKGLGGFVQSAMLKRSDSVSKRWSAQLPTNSVRGGSARPLPSPAMSPDGVSGMPSRPGSRPDSRPGSSHSDATVVRGEGDDASVISRSTDAYARPPSRRRESVSTASGRDSALPVSPTKTMDPRRWSPTKASWLESALSKPDSPKPKPRVPEEPEWKKDLTDRLRKAKELNQPEKTATPEPEKVVAPATKQPDPPSSPEKSQSPILKKSSSDLKIDPPQDAIESPNPSPSEVLPPKDTTKSPPIPAKSEFLKSETKGSASSPAQDTPSKPTAPSVKSSQIDFRGNLRRRETVGDSVKKDEPEFKAVFGKLRRAETKNYVAPDELKGNILRGKAGLTATGGPHENRAKPPTTTIVGSNATMTAAPPGNDTSSPGAKGELGNRMNPMLANLIARGPPAPSKAAPSASVSTKSTSEPSTPEALTHMTKSRARGPKRRLPKGTAKDSTPGAAKPDDTAPEKLPEARPAVTRRLPSIGKEPVTTPKPLNSEMKNKFLTSNSEEKKPGVPLHSSLPSTPSVERQSSKTDLSVPSRSNSSPAENKDKPSPPPKSATLSTSPLSLKKQTPVDDSPVPQKARLNSPFEKRPVQSEAKAGLTDFSTLAPPRLGKPSFLSGLNANRTREQSRSPSPTKTPAFAQSSEVSQIFSNFFLNQPTAEDKVEIDPASVMMGKPETYPKTTTLAKHVWELTGDGKRKDLPGNQEYILFDESMYLCVHTFEKSSGGRATEVHLWCGDGVGEATAEDAQLFARKVAREHNCKLELLKQGKETPNFIQALGGIMITRRGPSSRSGSSAQYMLCGRRHMSQIAFDEVDLSISNLCSGFTYIISGKNNKLFLWQGRGSTADEIGCARLIGMDIGPTGEIQEVAEGEEPSSFFESFPGQEKAVPPSADYWQLKPKHDKYSCRLYRIDHELGQWFGASFFNRRGASSPVSRPNDTVQEIEPFCQRDLDPAHIYVLDAFFEIYVIVGDRSNARSAEFASALVFAQEYGILAVSEQDRPFLPKSHVVLEGLPTECRRAFRNWNGRHSPGTLNKAPVIIPLAVAIDAIR</sequence>
<dbReference type="GO" id="GO:0008154">
    <property type="term" value="P:actin polymerization or depolymerization"/>
    <property type="evidence" value="ECO:0007669"/>
    <property type="project" value="TreeGrafter"/>
</dbReference>
<dbReference type="GO" id="GO:0051015">
    <property type="term" value="F:actin filament binding"/>
    <property type="evidence" value="ECO:0007669"/>
    <property type="project" value="InterPro"/>
</dbReference>
<feature type="compositionally biased region" description="Polar residues" evidence="1">
    <location>
        <begin position="688"/>
        <end position="699"/>
    </location>
</feature>
<dbReference type="InterPro" id="IPR057226">
    <property type="entry name" value="DUF7904"/>
</dbReference>
<feature type="domain" description="DUF7904" evidence="3">
    <location>
        <begin position="1019"/>
        <end position="1117"/>
    </location>
</feature>
<dbReference type="Gene3D" id="3.40.20.10">
    <property type="entry name" value="Severin"/>
    <property type="match status" value="3"/>
</dbReference>
<feature type="compositionally biased region" description="Low complexity" evidence="1">
    <location>
        <begin position="388"/>
        <end position="409"/>
    </location>
</feature>
<feature type="compositionally biased region" description="Polar residues" evidence="1">
    <location>
        <begin position="273"/>
        <end position="293"/>
    </location>
</feature>
<feature type="compositionally biased region" description="Polar residues" evidence="1">
    <location>
        <begin position="887"/>
        <end position="898"/>
    </location>
</feature>
<dbReference type="InterPro" id="IPR029006">
    <property type="entry name" value="ADF-H/Gelsolin-like_dom_sf"/>
</dbReference>
<feature type="compositionally biased region" description="Basic and acidic residues" evidence="1">
    <location>
        <begin position="626"/>
        <end position="639"/>
    </location>
</feature>
<feature type="compositionally biased region" description="Polar residues" evidence="1">
    <location>
        <begin position="960"/>
        <end position="969"/>
    </location>
</feature>
<feature type="compositionally biased region" description="Polar residues" evidence="1">
    <location>
        <begin position="191"/>
        <end position="200"/>
    </location>
</feature>
<accession>F2PVR1</accession>
<feature type="compositionally biased region" description="Polar residues" evidence="1">
    <location>
        <begin position="360"/>
        <end position="372"/>
    </location>
</feature>
<keyword evidence="5" id="KW-1185">Reference proteome</keyword>
<feature type="region of interest" description="Disordered" evidence="1">
    <location>
        <begin position="22"/>
        <end position="639"/>
    </location>
</feature>
<dbReference type="VEuPathDB" id="FungiDB:TEQG_04986"/>
<evidence type="ECO:0000313" key="4">
    <source>
        <dbReference type="EMBL" id="EGE05979.1"/>
    </source>
</evidence>
<feature type="compositionally biased region" description="Basic residues" evidence="1">
    <location>
        <begin position="763"/>
        <end position="775"/>
    </location>
</feature>